<comment type="subcellular location">
    <subcellularLocation>
        <location evidence="2">Cell membrane</location>
        <topology evidence="2">Multi-pass membrane protein</topology>
    </subcellularLocation>
</comment>
<evidence type="ECO:0000256" key="8">
    <source>
        <dbReference type="ARBA" id="ARBA00022777"/>
    </source>
</evidence>
<dbReference type="InterPro" id="IPR003660">
    <property type="entry name" value="HAMP_dom"/>
</dbReference>
<proteinExistence type="predicted"/>
<evidence type="ECO:0000256" key="11">
    <source>
        <dbReference type="ARBA" id="ARBA00023136"/>
    </source>
</evidence>
<keyword evidence="10" id="KW-0902">Two-component regulatory system</keyword>
<dbReference type="EC" id="2.7.13.3" evidence="3"/>
<keyword evidence="4" id="KW-1003">Cell membrane</keyword>
<dbReference type="GO" id="GO:0005886">
    <property type="term" value="C:plasma membrane"/>
    <property type="evidence" value="ECO:0007669"/>
    <property type="project" value="UniProtKB-SubCell"/>
</dbReference>
<dbReference type="GO" id="GO:0005524">
    <property type="term" value="F:ATP binding"/>
    <property type="evidence" value="ECO:0007669"/>
    <property type="project" value="UniProtKB-KW"/>
</dbReference>
<evidence type="ECO:0000256" key="2">
    <source>
        <dbReference type="ARBA" id="ARBA00004651"/>
    </source>
</evidence>
<dbReference type="CDD" id="cd06225">
    <property type="entry name" value="HAMP"/>
    <property type="match status" value="1"/>
</dbReference>
<dbReference type="KEGG" id="ncu:F0U83_04895"/>
<keyword evidence="7" id="KW-0547">Nucleotide-binding</keyword>
<evidence type="ECO:0000256" key="12">
    <source>
        <dbReference type="SAM" id="Phobius"/>
    </source>
</evidence>
<dbReference type="AlphaFoldDB" id="A0A5P1R9Z1"/>
<evidence type="ECO:0000256" key="7">
    <source>
        <dbReference type="ARBA" id="ARBA00022741"/>
    </source>
</evidence>
<keyword evidence="6" id="KW-0808">Transferase</keyword>
<keyword evidence="12" id="KW-0812">Transmembrane</keyword>
<dbReference type="SUPFAM" id="SSF158472">
    <property type="entry name" value="HAMP domain-like"/>
    <property type="match status" value="1"/>
</dbReference>
<dbReference type="OrthoDB" id="6121499at2"/>
<dbReference type="GO" id="GO:0000160">
    <property type="term" value="P:phosphorelay signal transduction system"/>
    <property type="evidence" value="ECO:0007669"/>
    <property type="project" value="UniProtKB-KW"/>
</dbReference>
<gene>
    <name evidence="14" type="ORF">F0U83_04895</name>
</gene>
<keyword evidence="15" id="KW-1185">Reference proteome</keyword>
<evidence type="ECO:0000256" key="4">
    <source>
        <dbReference type="ARBA" id="ARBA00022475"/>
    </source>
</evidence>
<evidence type="ECO:0000256" key="5">
    <source>
        <dbReference type="ARBA" id="ARBA00022553"/>
    </source>
</evidence>
<evidence type="ECO:0000256" key="10">
    <source>
        <dbReference type="ARBA" id="ARBA00023012"/>
    </source>
</evidence>
<name>A0A5P1R9Z1_9GAMM</name>
<dbReference type="InterPro" id="IPR050398">
    <property type="entry name" value="HssS/ArlS-like"/>
</dbReference>
<dbReference type="Pfam" id="PF00672">
    <property type="entry name" value="HAMP"/>
    <property type="match status" value="1"/>
</dbReference>
<dbReference type="GO" id="GO:0004673">
    <property type="term" value="F:protein histidine kinase activity"/>
    <property type="evidence" value="ECO:0007669"/>
    <property type="project" value="UniProtKB-EC"/>
</dbReference>
<comment type="catalytic activity">
    <reaction evidence="1">
        <text>ATP + protein L-histidine = ADP + protein N-phospho-L-histidine.</text>
        <dbReference type="EC" id="2.7.13.3"/>
    </reaction>
</comment>
<evidence type="ECO:0000313" key="14">
    <source>
        <dbReference type="EMBL" id="QEQ96095.1"/>
    </source>
</evidence>
<evidence type="ECO:0000256" key="6">
    <source>
        <dbReference type="ARBA" id="ARBA00022679"/>
    </source>
</evidence>
<feature type="domain" description="HAMP" evidence="13">
    <location>
        <begin position="178"/>
        <end position="230"/>
    </location>
</feature>
<dbReference type="Proteomes" id="UP000324760">
    <property type="component" value="Chromosome"/>
</dbReference>
<evidence type="ECO:0000313" key="15">
    <source>
        <dbReference type="Proteomes" id="UP000324760"/>
    </source>
</evidence>
<evidence type="ECO:0000259" key="13">
    <source>
        <dbReference type="PROSITE" id="PS50885"/>
    </source>
</evidence>
<keyword evidence="5" id="KW-0597">Phosphoprotein</keyword>
<evidence type="ECO:0000256" key="3">
    <source>
        <dbReference type="ARBA" id="ARBA00012438"/>
    </source>
</evidence>
<organism evidence="14 15">
    <name type="scientific">Neptunomonas concharum</name>
    <dbReference type="NCBI Taxonomy" id="1031538"/>
    <lineage>
        <taxon>Bacteria</taxon>
        <taxon>Pseudomonadati</taxon>
        <taxon>Pseudomonadota</taxon>
        <taxon>Gammaproteobacteria</taxon>
        <taxon>Oceanospirillales</taxon>
        <taxon>Oceanospirillaceae</taxon>
        <taxon>Neptunomonas</taxon>
    </lineage>
</organism>
<reference evidence="14 15" key="1">
    <citation type="journal article" date="2019" name="Biochem. Eng. J.">
        <title>Metabolic engineering of the marine bacteria Neptunomonas concharum for the production of acetoin and meso-2,3-butanediol from acetate.</title>
        <authorList>
            <person name="Li W."/>
            <person name="Pu N."/>
            <person name="Liu C.-X."/>
            <person name="Yuan Q.-P."/>
            <person name="Li Z.-J."/>
        </authorList>
    </citation>
    <scope>NUCLEOTIDE SEQUENCE [LARGE SCALE GENOMIC DNA]</scope>
    <source>
        <strain evidence="14 15">JCM17730</strain>
    </source>
</reference>
<dbReference type="Gene3D" id="6.10.340.10">
    <property type="match status" value="1"/>
</dbReference>
<evidence type="ECO:0000256" key="1">
    <source>
        <dbReference type="ARBA" id="ARBA00000085"/>
    </source>
</evidence>
<feature type="transmembrane region" description="Helical" evidence="12">
    <location>
        <begin position="12"/>
        <end position="31"/>
    </location>
</feature>
<dbReference type="RefSeq" id="WP_138988801.1">
    <property type="nucleotide sequence ID" value="NZ_CP043869.1"/>
</dbReference>
<dbReference type="PROSITE" id="PS50885">
    <property type="entry name" value="HAMP"/>
    <property type="match status" value="1"/>
</dbReference>
<dbReference type="PANTHER" id="PTHR45528">
    <property type="entry name" value="SENSOR HISTIDINE KINASE CPXA"/>
    <property type="match status" value="1"/>
</dbReference>
<dbReference type="PANTHER" id="PTHR45528:SF1">
    <property type="entry name" value="SENSOR HISTIDINE KINASE CPXA"/>
    <property type="match status" value="1"/>
</dbReference>
<keyword evidence="9" id="KW-0067">ATP-binding</keyword>
<keyword evidence="8" id="KW-0418">Kinase</keyword>
<feature type="transmembrane region" description="Helical" evidence="12">
    <location>
        <begin position="162"/>
        <end position="181"/>
    </location>
</feature>
<protein>
    <recommendedName>
        <fullName evidence="3">histidine kinase</fullName>
        <ecNumber evidence="3">2.7.13.3</ecNumber>
    </recommendedName>
</protein>
<keyword evidence="12" id="KW-1133">Transmembrane helix</keyword>
<dbReference type="EMBL" id="CP043869">
    <property type="protein sequence ID" value="QEQ96095.1"/>
    <property type="molecule type" value="Genomic_DNA"/>
</dbReference>
<sequence length="243" mass="26566">MSARYSGSIRTKVVLITLVCTTLILAAVGIFDTYRLIATEKEKLSNLADVTAERLAQHLITPVWDLDTDRISSAIEAEMLETSLLGVVVYDENGTNVMGAKERDHNWGVIGSSGNIASSYAQATAEIRTTDKTIGSVAVYVSDRFISKTIQDAVVNEVIRTVAVNAAIFFVLVLLLGKFLITPILKLAEQASEISTGKLNTVIEVKSNDEIGMLADSLTRMQKSLIVAFKKIRQNNRSNEQEL</sequence>
<accession>A0A5P1R9Z1</accession>
<dbReference type="SMART" id="SM00304">
    <property type="entry name" value="HAMP"/>
    <property type="match status" value="1"/>
</dbReference>
<keyword evidence="11 12" id="KW-0472">Membrane</keyword>
<evidence type="ECO:0000256" key="9">
    <source>
        <dbReference type="ARBA" id="ARBA00022840"/>
    </source>
</evidence>